<dbReference type="RefSeq" id="WP_227179461.1">
    <property type="nucleotide sequence ID" value="NZ_JAJBZT010000002.1"/>
</dbReference>
<evidence type="ECO:0000313" key="3">
    <source>
        <dbReference type="EMBL" id="MCB6183075.1"/>
    </source>
</evidence>
<organism evidence="3 4">
    <name type="scientific">Leeia speluncae</name>
    <dbReference type="NCBI Taxonomy" id="2884804"/>
    <lineage>
        <taxon>Bacteria</taxon>
        <taxon>Pseudomonadati</taxon>
        <taxon>Pseudomonadota</taxon>
        <taxon>Betaproteobacteria</taxon>
        <taxon>Neisseriales</taxon>
        <taxon>Leeiaceae</taxon>
        <taxon>Leeia</taxon>
    </lineage>
</organism>
<gene>
    <name evidence="3" type="ORF">LIN78_05870</name>
</gene>
<dbReference type="PANTHER" id="PTHR13847">
    <property type="entry name" value="SARCOSINE DEHYDROGENASE-RELATED"/>
    <property type="match status" value="1"/>
</dbReference>
<evidence type="ECO:0000256" key="1">
    <source>
        <dbReference type="ARBA" id="ARBA00023002"/>
    </source>
</evidence>
<comment type="caution">
    <text evidence="3">The sequence shown here is derived from an EMBL/GenBank/DDBJ whole genome shotgun (WGS) entry which is preliminary data.</text>
</comment>
<dbReference type="Proteomes" id="UP001165395">
    <property type="component" value="Unassembled WGS sequence"/>
</dbReference>
<dbReference type="Gene3D" id="3.30.9.10">
    <property type="entry name" value="D-Amino Acid Oxidase, subunit A, domain 2"/>
    <property type="match status" value="1"/>
</dbReference>
<dbReference type="InterPro" id="IPR036188">
    <property type="entry name" value="FAD/NAD-bd_sf"/>
</dbReference>
<dbReference type="SUPFAM" id="SSF51905">
    <property type="entry name" value="FAD/NAD(P)-binding domain"/>
    <property type="match status" value="1"/>
</dbReference>
<feature type="domain" description="FAD dependent oxidoreductase" evidence="2">
    <location>
        <begin position="35"/>
        <end position="385"/>
    </location>
</feature>
<evidence type="ECO:0000313" key="4">
    <source>
        <dbReference type="Proteomes" id="UP001165395"/>
    </source>
</evidence>
<dbReference type="InterPro" id="IPR006076">
    <property type="entry name" value="FAD-dep_OxRdtase"/>
</dbReference>
<dbReference type="PANTHER" id="PTHR13847:SF281">
    <property type="entry name" value="FAD DEPENDENT OXIDOREDUCTASE DOMAIN-CONTAINING PROTEIN"/>
    <property type="match status" value="1"/>
</dbReference>
<dbReference type="Gene3D" id="3.50.50.60">
    <property type="entry name" value="FAD/NAD(P)-binding domain"/>
    <property type="match status" value="1"/>
</dbReference>
<accession>A0ABS8D4F2</accession>
<sequence>MFASDTKYPKSWYADSVQPAPATRPALASDLDTEVLIVGGGFTGLYTAYHLATAGVKVSLIEASRIGWAASGRNGGQLILGFSSDMPPIEAALGKEKAREIWDALREAGQFIRHLIHTHQIDCALTDGHLWTSVLWQRIRLLSDWQEEAATAWGYDHLAFIPRKDLPNYVDSPRYVAGLYDKEGGHLNPLKYILGLAKVVEGLGVSLYENTKAIRYQKMGDGYLVNTEKGQIRCRKLVLATNAYIDRLDTQLSARILPVGTYMIATEPLPTALAQQLLPNQAAVSDNQFILDYFRLSEDNRLLFGGKCTYSGKTPSNLTEGMRQDMIRVFPQLKAVKISHAWGGHIDISVHRTPDIGKEGDKYWAQGFSGHGVIPTSLAGKVIADAILGNDRLLQYFMQLNNPAFPGGNLMRVPLQAAGMAWYRLKDYPIPGLAY</sequence>
<keyword evidence="4" id="KW-1185">Reference proteome</keyword>
<keyword evidence="1" id="KW-0560">Oxidoreductase</keyword>
<dbReference type="EMBL" id="JAJBZT010000002">
    <property type="protein sequence ID" value="MCB6183075.1"/>
    <property type="molecule type" value="Genomic_DNA"/>
</dbReference>
<reference evidence="3" key="1">
    <citation type="submission" date="2021-10" db="EMBL/GenBank/DDBJ databases">
        <title>The complete genome sequence of Leeia sp. TBRC 13508.</title>
        <authorList>
            <person name="Charoenyingcharoen P."/>
            <person name="Yukphan P."/>
        </authorList>
    </citation>
    <scope>NUCLEOTIDE SEQUENCE</scope>
    <source>
        <strain evidence="3">TBRC 13508</strain>
    </source>
</reference>
<name>A0ABS8D4F2_9NEIS</name>
<protein>
    <submittedName>
        <fullName evidence="3">FAD-binding oxidoreductase</fullName>
    </submittedName>
</protein>
<dbReference type="Pfam" id="PF01266">
    <property type="entry name" value="DAO"/>
    <property type="match status" value="1"/>
</dbReference>
<proteinExistence type="predicted"/>
<evidence type="ECO:0000259" key="2">
    <source>
        <dbReference type="Pfam" id="PF01266"/>
    </source>
</evidence>